<comment type="caution">
    <text evidence="6">The sequence shown here is derived from an EMBL/GenBank/DDBJ whole genome shotgun (WGS) entry which is preliminary data.</text>
</comment>
<protein>
    <recommendedName>
        <fullName evidence="5">3-deoxy-manno-octulosonate cytidylyltransferase</fullName>
        <ecNumber evidence="5">2.7.7.38</ecNumber>
    </recommendedName>
    <alternativeName>
        <fullName evidence="5">CMP-2-keto-3-deoxyoctulosonic acid synthase</fullName>
        <shortName evidence="5">CKS</shortName>
        <shortName evidence="5">CMP-KDO synthase</shortName>
    </alternativeName>
</protein>
<organism evidence="6 7">
    <name type="scientific">Candidatus Desulfaltia bathyphila</name>
    <dbReference type="NCBI Taxonomy" id="2841697"/>
    <lineage>
        <taxon>Bacteria</taxon>
        <taxon>Pseudomonadati</taxon>
        <taxon>Thermodesulfobacteriota</taxon>
        <taxon>Desulfobacteria</taxon>
        <taxon>Desulfobacterales</taxon>
        <taxon>Desulfobacterales incertae sedis</taxon>
        <taxon>Candidatus Desulfaltia</taxon>
    </lineage>
</organism>
<dbReference type="AlphaFoldDB" id="A0A8J6N981"/>
<dbReference type="GO" id="GO:0009103">
    <property type="term" value="P:lipopolysaccharide biosynthetic process"/>
    <property type="evidence" value="ECO:0007669"/>
    <property type="project" value="UniProtKB-UniRule"/>
</dbReference>
<dbReference type="UniPathway" id="UPA00358">
    <property type="reaction ID" value="UER00476"/>
</dbReference>
<comment type="catalytic activity">
    <reaction evidence="5">
        <text>3-deoxy-alpha-D-manno-oct-2-ulosonate + CTP = CMP-3-deoxy-beta-D-manno-octulosonate + diphosphate</text>
        <dbReference type="Rhea" id="RHEA:23448"/>
        <dbReference type="ChEBI" id="CHEBI:33019"/>
        <dbReference type="ChEBI" id="CHEBI:37563"/>
        <dbReference type="ChEBI" id="CHEBI:85986"/>
        <dbReference type="ChEBI" id="CHEBI:85987"/>
        <dbReference type="EC" id="2.7.7.38"/>
    </reaction>
</comment>
<comment type="function">
    <text evidence="5">Activates KDO (a required 8-carbon sugar) for incorporation into bacterial lipopolysaccharide in Gram-negative bacteria.</text>
</comment>
<evidence type="ECO:0000256" key="1">
    <source>
        <dbReference type="ARBA" id="ARBA00004370"/>
    </source>
</evidence>
<dbReference type="SUPFAM" id="SSF53448">
    <property type="entry name" value="Nucleotide-diphospho-sugar transferases"/>
    <property type="match status" value="1"/>
</dbReference>
<keyword evidence="2 5" id="KW-0808">Transferase</keyword>
<name>A0A8J6N981_9BACT</name>
<dbReference type="InterPro" id="IPR029044">
    <property type="entry name" value="Nucleotide-diphossugar_trans"/>
</dbReference>
<gene>
    <name evidence="5 6" type="primary">kdsB</name>
    <name evidence="6" type="ORF">H8E80_09750</name>
</gene>
<evidence type="ECO:0000256" key="4">
    <source>
        <dbReference type="ARBA" id="ARBA00022985"/>
    </source>
</evidence>
<dbReference type="NCBIfam" id="TIGR00466">
    <property type="entry name" value="kdsB"/>
    <property type="match status" value="1"/>
</dbReference>
<evidence type="ECO:0000256" key="5">
    <source>
        <dbReference type="HAMAP-Rule" id="MF_00057"/>
    </source>
</evidence>
<accession>A0A8J6N981</accession>
<keyword evidence="5" id="KW-0963">Cytoplasm</keyword>
<dbReference type="NCBIfam" id="NF009905">
    <property type="entry name" value="PRK13368.1"/>
    <property type="match status" value="1"/>
</dbReference>
<keyword evidence="4 5" id="KW-0448">Lipopolysaccharide biosynthesis</keyword>
<dbReference type="GO" id="GO:0008690">
    <property type="term" value="F:3-deoxy-manno-octulosonate cytidylyltransferase activity"/>
    <property type="evidence" value="ECO:0007669"/>
    <property type="project" value="UniProtKB-UniRule"/>
</dbReference>
<evidence type="ECO:0000313" key="6">
    <source>
        <dbReference type="EMBL" id="MBC8200305.1"/>
    </source>
</evidence>
<dbReference type="Gene3D" id="3.90.550.10">
    <property type="entry name" value="Spore Coat Polysaccharide Biosynthesis Protein SpsA, Chain A"/>
    <property type="match status" value="1"/>
</dbReference>
<dbReference type="Pfam" id="PF02348">
    <property type="entry name" value="CTP_transf_3"/>
    <property type="match status" value="1"/>
</dbReference>
<dbReference type="PANTHER" id="PTHR42866:SF2">
    <property type="entry name" value="3-DEOXY-MANNO-OCTULOSONATE CYTIDYLYLTRANSFERASE, MITOCHONDRIAL"/>
    <property type="match status" value="1"/>
</dbReference>
<dbReference type="NCBIfam" id="NF003950">
    <property type="entry name" value="PRK05450.1-3"/>
    <property type="match status" value="1"/>
</dbReference>
<comment type="subcellular location">
    <subcellularLocation>
        <location evidence="5">Cytoplasm</location>
    </subcellularLocation>
    <subcellularLocation>
        <location evidence="1">Membrane</location>
    </subcellularLocation>
</comment>
<dbReference type="GO" id="GO:0033468">
    <property type="term" value="P:CMP-keto-3-deoxy-D-manno-octulosonic acid biosynthetic process"/>
    <property type="evidence" value="ECO:0007669"/>
    <property type="project" value="UniProtKB-UniRule"/>
</dbReference>
<dbReference type="EC" id="2.7.7.38" evidence="5"/>
<dbReference type="InterPro" id="IPR004528">
    <property type="entry name" value="KdsB"/>
</dbReference>
<sequence>MKIVAIIPSRYGSTRFDGKPLAIIAGKPMIRLVYERAIQAERISDVFVATDDQRIYDAVLAFGGKAVMTSANNRSGTDRVAEAAEKIGLNLDDIIVNVQGDQPLLNPVCIDELVEPFFTDPDLGMSTLAFKVINKDEITNPKDVKVIFDSAGFALYFSRSPIPCSRDSSNLSACDAQAGNFDTYKHLGFYAYTRRFLEIFRNLPQGKLEMIEKLEQLRALEYGHKIKVVITDYDSPEVDLPEDIAKVEQIMMAS</sequence>
<evidence type="ECO:0000256" key="2">
    <source>
        <dbReference type="ARBA" id="ARBA00022679"/>
    </source>
</evidence>
<keyword evidence="3 5" id="KW-0548">Nucleotidyltransferase</keyword>
<dbReference type="EMBL" id="JACNLL010000091">
    <property type="protein sequence ID" value="MBC8200305.1"/>
    <property type="molecule type" value="Genomic_DNA"/>
</dbReference>
<dbReference type="NCBIfam" id="NF003952">
    <property type="entry name" value="PRK05450.1-5"/>
    <property type="match status" value="1"/>
</dbReference>
<dbReference type="HAMAP" id="MF_00057">
    <property type="entry name" value="KdsB"/>
    <property type="match status" value="1"/>
</dbReference>
<dbReference type="PANTHER" id="PTHR42866">
    <property type="entry name" value="3-DEOXY-MANNO-OCTULOSONATE CYTIDYLYLTRANSFERASE"/>
    <property type="match status" value="1"/>
</dbReference>
<dbReference type="GO" id="GO:0005829">
    <property type="term" value="C:cytosol"/>
    <property type="evidence" value="ECO:0007669"/>
    <property type="project" value="TreeGrafter"/>
</dbReference>
<evidence type="ECO:0000313" key="7">
    <source>
        <dbReference type="Proteomes" id="UP000603545"/>
    </source>
</evidence>
<dbReference type="Proteomes" id="UP000603545">
    <property type="component" value="Unassembled WGS sequence"/>
</dbReference>
<comment type="pathway">
    <text evidence="5">Nucleotide-sugar biosynthesis; CMP-3-deoxy-D-manno-octulosonate biosynthesis; CMP-3-deoxy-D-manno-octulosonate from 3-deoxy-D-manno-octulosonate and CTP: step 1/1.</text>
</comment>
<comment type="similarity">
    <text evidence="5">Belongs to the KdsB family.</text>
</comment>
<evidence type="ECO:0000256" key="3">
    <source>
        <dbReference type="ARBA" id="ARBA00022695"/>
    </source>
</evidence>
<dbReference type="GO" id="GO:0016020">
    <property type="term" value="C:membrane"/>
    <property type="evidence" value="ECO:0007669"/>
    <property type="project" value="UniProtKB-SubCell"/>
</dbReference>
<dbReference type="InterPro" id="IPR003329">
    <property type="entry name" value="Cytidylyl_trans"/>
</dbReference>
<proteinExistence type="inferred from homology"/>
<reference evidence="6 7" key="1">
    <citation type="submission" date="2020-08" db="EMBL/GenBank/DDBJ databases">
        <title>Bridging the membrane lipid divide: bacteria of the FCB group superphylum have the potential to synthesize archaeal ether lipids.</title>
        <authorList>
            <person name="Villanueva L."/>
            <person name="Von Meijenfeldt F.A.B."/>
            <person name="Westbye A.B."/>
            <person name="Yadav S."/>
            <person name="Hopmans E.C."/>
            <person name="Dutilh B.E."/>
            <person name="Sinninghe Damste J.S."/>
        </authorList>
    </citation>
    <scope>NUCLEOTIDE SEQUENCE [LARGE SCALE GENOMIC DNA]</scope>
    <source>
        <strain evidence="6">NIOZ-UU82</strain>
    </source>
</reference>
<dbReference type="CDD" id="cd02517">
    <property type="entry name" value="CMP-KDO-Synthetase"/>
    <property type="match status" value="1"/>
</dbReference>
<dbReference type="FunFam" id="3.90.550.10:FF:000011">
    <property type="entry name" value="3-deoxy-manno-octulosonate cytidylyltransferase"/>
    <property type="match status" value="1"/>
</dbReference>